<feature type="transmembrane region" description="Helical" evidence="1">
    <location>
        <begin position="22"/>
        <end position="46"/>
    </location>
</feature>
<proteinExistence type="predicted"/>
<dbReference type="PANTHER" id="PTHR28026:SF9">
    <property type="entry name" value="2-HYDROXY-PALMITIC ACID DIOXYGENASE MPO1"/>
    <property type="match status" value="1"/>
</dbReference>
<protein>
    <recommendedName>
        <fullName evidence="4">PRS2 protein</fullName>
    </recommendedName>
</protein>
<name>A1ZPZ2_MICM2</name>
<dbReference type="AlphaFoldDB" id="A1ZPZ2"/>
<keyword evidence="1" id="KW-0472">Membrane</keyword>
<organism evidence="2 3">
    <name type="scientific">Microscilla marina ATCC 23134</name>
    <dbReference type="NCBI Taxonomy" id="313606"/>
    <lineage>
        <taxon>Bacteria</taxon>
        <taxon>Pseudomonadati</taxon>
        <taxon>Bacteroidota</taxon>
        <taxon>Cytophagia</taxon>
        <taxon>Cytophagales</taxon>
        <taxon>Microscillaceae</taxon>
        <taxon>Microscilla</taxon>
    </lineage>
</organism>
<sequence>MRKVDQLLDEYGESHQTKFNKLIHYICVPAIVFSVVGLLACIPLGFLARMLPASLAPYAHLGSVLIVLSLLFYLRLSVPLAIGMFFYSALVLWGNYQIVAAGLPLWLVSVAIFVVAWIFQFIGHNHEGKKPSFLKDVQFLMVGPAWILGFVFRKWGIPY</sequence>
<dbReference type="EMBL" id="AAWS01000022">
    <property type="protein sequence ID" value="EAY27647.1"/>
    <property type="molecule type" value="Genomic_DNA"/>
</dbReference>
<keyword evidence="1" id="KW-0812">Transmembrane</keyword>
<evidence type="ECO:0000313" key="3">
    <source>
        <dbReference type="Proteomes" id="UP000004095"/>
    </source>
</evidence>
<evidence type="ECO:0000313" key="2">
    <source>
        <dbReference type="EMBL" id="EAY27647.1"/>
    </source>
</evidence>
<dbReference type="RefSeq" id="WP_002699347.1">
    <property type="nucleotide sequence ID" value="NZ_AAWS01000022.1"/>
</dbReference>
<evidence type="ECO:0008006" key="4">
    <source>
        <dbReference type="Google" id="ProtNLM"/>
    </source>
</evidence>
<reference evidence="2 3" key="1">
    <citation type="submission" date="2007-01" db="EMBL/GenBank/DDBJ databases">
        <authorList>
            <person name="Haygood M."/>
            <person name="Podell S."/>
            <person name="Anderson C."/>
            <person name="Hopkinson B."/>
            <person name="Roe K."/>
            <person name="Barbeau K."/>
            <person name="Gaasterland T."/>
            <person name="Ferriera S."/>
            <person name="Johnson J."/>
            <person name="Kravitz S."/>
            <person name="Beeson K."/>
            <person name="Sutton G."/>
            <person name="Rogers Y.-H."/>
            <person name="Friedman R."/>
            <person name="Frazier M."/>
            <person name="Venter J.C."/>
        </authorList>
    </citation>
    <scope>NUCLEOTIDE SEQUENCE [LARGE SCALE GENOMIC DNA]</scope>
    <source>
        <strain evidence="2 3">ATCC 23134</strain>
    </source>
</reference>
<keyword evidence="3" id="KW-1185">Reference proteome</keyword>
<dbReference type="GO" id="GO:0016020">
    <property type="term" value="C:membrane"/>
    <property type="evidence" value="ECO:0007669"/>
    <property type="project" value="GOC"/>
</dbReference>
<gene>
    <name evidence="2" type="ORF">M23134_02894</name>
</gene>
<dbReference type="OrthoDB" id="5515308at2"/>
<keyword evidence="1" id="KW-1133">Transmembrane helix</keyword>
<dbReference type="eggNOG" id="COG4539">
    <property type="taxonomic scope" value="Bacteria"/>
</dbReference>
<evidence type="ECO:0000256" key="1">
    <source>
        <dbReference type="SAM" id="Phobius"/>
    </source>
</evidence>
<dbReference type="PANTHER" id="PTHR28026">
    <property type="entry name" value="DUF962 DOMAIN PROTEIN (AFU_ORTHOLOGUE AFUA_8G05310)"/>
    <property type="match status" value="1"/>
</dbReference>
<dbReference type="Pfam" id="PF06127">
    <property type="entry name" value="Mpo1-like"/>
    <property type="match status" value="1"/>
</dbReference>
<accession>A1ZPZ2</accession>
<comment type="caution">
    <text evidence="2">The sequence shown here is derived from an EMBL/GenBank/DDBJ whole genome shotgun (WGS) entry which is preliminary data.</text>
</comment>
<dbReference type="GO" id="GO:0046521">
    <property type="term" value="P:sphingoid catabolic process"/>
    <property type="evidence" value="ECO:0007669"/>
    <property type="project" value="TreeGrafter"/>
</dbReference>
<feature type="transmembrane region" description="Helical" evidence="1">
    <location>
        <begin position="96"/>
        <end position="119"/>
    </location>
</feature>
<dbReference type="InterPro" id="IPR009305">
    <property type="entry name" value="Mpo1-like"/>
</dbReference>
<feature type="transmembrane region" description="Helical" evidence="1">
    <location>
        <begin position="139"/>
        <end position="157"/>
    </location>
</feature>
<dbReference type="Proteomes" id="UP000004095">
    <property type="component" value="Unassembled WGS sequence"/>
</dbReference>